<dbReference type="InterPro" id="IPR026487">
    <property type="entry name" value="CHP04141"/>
</dbReference>
<proteinExistence type="predicted"/>
<dbReference type="EMBL" id="FNDQ01000018">
    <property type="protein sequence ID" value="SDH84267.1"/>
    <property type="molecule type" value="Genomic_DNA"/>
</dbReference>
<dbReference type="RefSeq" id="WP_090409700.1">
    <property type="nucleotide sequence ID" value="NZ_FNDQ01000018.1"/>
</dbReference>
<evidence type="ECO:0000313" key="2">
    <source>
        <dbReference type="Proteomes" id="UP000243588"/>
    </source>
</evidence>
<gene>
    <name evidence="1" type="ORF">SAMN05421818_11822</name>
</gene>
<dbReference type="Pfam" id="PF19614">
    <property type="entry name" value="DUF6119"/>
    <property type="match status" value="1"/>
</dbReference>
<sequence length="496" mass="58288">MPKFNLYKVNRESKDSLIAKFNNSGLNLNNSEVISNLTFEFYISNNPDAVEIWWVEYYRRFINRDLNPANSVYFGCLLIYNERFCYAVSLGKTHFYLKEFCDSEFGINLAERIIDVENMRLKNSKFYKSKKNKTITSFSNNTSLDYDSGESLHFLKAKTINPNLWGKVASFGHSVQLSLDIEINELPNVIERIEAKLSENPIANFPKAELIRDTEEIQRLDILISEAINDVDPNLGNEEFDLSGVDFIFTENASFQFIKTDIESQVFDELSIENLKNFIDEQEINLEENINNIKVKVIREEGRNFSKPLKTILQFVTQDRETLIDGKWHKFNQSYLNLLNEKVKKITLNHIVDYDYNIRITEDQFNTDRERNGYANLHTENVVLARRYRVEKMDLFREQTLYFVKKGKTQNLNYVIDQAMNTLRLLKNNEFIIEENGIQMSVRKINLWFLIERVNLIQDLSDFDSLIFIMKLNDLHKEVADSGLILECNINYLNRN</sequence>
<reference evidence="2" key="1">
    <citation type="submission" date="2016-10" db="EMBL/GenBank/DDBJ databases">
        <authorList>
            <person name="Varghese N."/>
            <person name="Submissions S."/>
        </authorList>
    </citation>
    <scope>NUCLEOTIDE SEQUENCE [LARGE SCALE GENOMIC DNA]</scope>
    <source>
        <strain evidence="2">DSM 23313</strain>
    </source>
</reference>
<organism evidence="1 2">
    <name type="scientific">Myroides phaeus</name>
    <dbReference type="NCBI Taxonomy" id="702745"/>
    <lineage>
        <taxon>Bacteria</taxon>
        <taxon>Pseudomonadati</taxon>
        <taxon>Bacteroidota</taxon>
        <taxon>Flavobacteriia</taxon>
        <taxon>Flavobacteriales</taxon>
        <taxon>Flavobacteriaceae</taxon>
        <taxon>Myroides</taxon>
    </lineage>
</organism>
<keyword evidence="2" id="KW-1185">Reference proteome</keyword>
<evidence type="ECO:0000313" key="1">
    <source>
        <dbReference type="EMBL" id="SDH84267.1"/>
    </source>
</evidence>
<dbReference type="AlphaFoldDB" id="A0A1G8FQA9"/>
<dbReference type="NCBIfam" id="TIGR04141">
    <property type="entry name" value="TIGR04141 family sporadically distributed protein"/>
    <property type="match status" value="1"/>
</dbReference>
<dbReference type="Proteomes" id="UP000243588">
    <property type="component" value="Unassembled WGS sequence"/>
</dbReference>
<protein>
    <submittedName>
        <fullName evidence="1">Sporadically distributed protein, TIGR04141 family</fullName>
    </submittedName>
</protein>
<accession>A0A1G8FQA9</accession>
<name>A0A1G8FQA9_9FLAO</name>